<sequence length="253" mass="28538">MIHCFNEYLVSQEEEDDFIVNVPSVDTIDEELRARDKAIHSGMFPELVTKQEDESINQTVDNILAQQSAMDRLRTTFVFDRLIDSRLNESVRSNFQLAGSLSILTAGLMGLGRMIVVQDQYLKGNQLTTYLTKESAHRHLLDTSFYQTGKFVTGLLFKIFPMSCGILLGPMAVQALNGRSTPLDHAVAYSATLGLYCAPRGVKRMFAASVIASVPGLLFGFAKYYGDQQFQISFEDLYREHVKKECTLYRLHL</sequence>
<evidence type="ECO:0000313" key="2">
    <source>
        <dbReference type="Proteomes" id="UP001626550"/>
    </source>
</evidence>
<evidence type="ECO:0000313" key="1">
    <source>
        <dbReference type="EMBL" id="KAL3307686.1"/>
    </source>
</evidence>
<protein>
    <submittedName>
        <fullName evidence="1">Uncharacterized protein</fullName>
    </submittedName>
</protein>
<proteinExistence type="predicted"/>
<comment type="caution">
    <text evidence="1">The sequence shown here is derived from an EMBL/GenBank/DDBJ whole genome shotgun (WGS) entry which is preliminary data.</text>
</comment>
<gene>
    <name evidence="1" type="ORF">Ciccas_013794</name>
</gene>
<dbReference type="Proteomes" id="UP001626550">
    <property type="component" value="Unassembled WGS sequence"/>
</dbReference>
<name>A0ABD2PPM3_9PLAT</name>
<dbReference type="EMBL" id="JBJKFK010006729">
    <property type="protein sequence ID" value="KAL3307686.1"/>
    <property type="molecule type" value="Genomic_DNA"/>
</dbReference>
<dbReference type="AlphaFoldDB" id="A0ABD2PPM3"/>
<keyword evidence="2" id="KW-1185">Reference proteome</keyword>
<reference evidence="1 2" key="1">
    <citation type="submission" date="2024-11" db="EMBL/GenBank/DDBJ databases">
        <title>Adaptive evolution of stress response genes in parasites aligns with host niche diversity.</title>
        <authorList>
            <person name="Hahn C."/>
            <person name="Resl P."/>
        </authorList>
    </citation>
    <scope>NUCLEOTIDE SEQUENCE [LARGE SCALE GENOMIC DNA]</scope>
    <source>
        <strain evidence="1">EGGRZ-B1_66</strain>
        <tissue evidence="1">Body</tissue>
    </source>
</reference>
<organism evidence="1 2">
    <name type="scientific">Cichlidogyrus casuarinus</name>
    <dbReference type="NCBI Taxonomy" id="1844966"/>
    <lineage>
        <taxon>Eukaryota</taxon>
        <taxon>Metazoa</taxon>
        <taxon>Spiralia</taxon>
        <taxon>Lophotrochozoa</taxon>
        <taxon>Platyhelminthes</taxon>
        <taxon>Monogenea</taxon>
        <taxon>Monopisthocotylea</taxon>
        <taxon>Dactylogyridea</taxon>
        <taxon>Ancyrocephalidae</taxon>
        <taxon>Cichlidogyrus</taxon>
    </lineage>
</organism>
<accession>A0ABD2PPM3</accession>